<feature type="compositionally biased region" description="Polar residues" evidence="2">
    <location>
        <begin position="769"/>
        <end position="783"/>
    </location>
</feature>
<feature type="region of interest" description="Disordered" evidence="2">
    <location>
        <begin position="909"/>
        <end position="1165"/>
    </location>
</feature>
<name>A0A2S8FYB7_9BACT</name>
<reference evidence="4 5" key="1">
    <citation type="submission" date="2018-02" db="EMBL/GenBank/DDBJ databases">
        <title>Comparative genomes isolates from brazilian mangrove.</title>
        <authorList>
            <person name="Araujo J.E."/>
            <person name="Taketani R.G."/>
            <person name="Silva M.C.P."/>
            <person name="Loureco M.V."/>
            <person name="Andreote F.D."/>
        </authorList>
    </citation>
    <scope>NUCLEOTIDE SEQUENCE [LARGE SCALE GENOMIC DNA]</scope>
    <source>
        <strain evidence="4 5">Hex-1 MGV</strain>
    </source>
</reference>
<feature type="compositionally biased region" description="Polar residues" evidence="2">
    <location>
        <begin position="739"/>
        <end position="759"/>
    </location>
</feature>
<evidence type="ECO:0000313" key="5">
    <source>
        <dbReference type="Proteomes" id="UP000238322"/>
    </source>
</evidence>
<feature type="compositionally biased region" description="Basic and acidic residues" evidence="2">
    <location>
        <begin position="725"/>
        <end position="734"/>
    </location>
</feature>
<feature type="compositionally biased region" description="Polar residues" evidence="2">
    <location>
        <begin position="932"/>
        <end position="942"/>
    </location>
</feature>
<proteinExistence type="predicted"/>
<feature type="compositionally biased region" description="Basic and acidic residues" evidence="2">
    <location>
        <begin position="30"/>
        <end position="43"/>
    </location>
</feature>
<accession>A0A2S8FYB7</accession>
<dbReference type="RefSeq" id="WP_105328436.1">
    <property type="nucleotide sequence ID" value="NZ_PUHY01000005.1"/>
</dbReference>
<sequence length="1165" mass="126546">MIWKPLLITVCGSVIAIGSLVAWAQVPGETKSEDNTDRERPSVADRVTAESSQATANQKEAKPASKAIPAPQSRYGLGGSSNFSVPARATSSREDVEATEAAILAKLAEAKTLSVAVEGASKAERQVDQLDARERESLARFMIRQIHEDKAFTSQRLEWLPDQKVLVVYFSPKAGDENTKDIARFVDVQLLAKSTDKVSSRFQIPNNTAVATPPSSAAVPMFNSEIAQEQANWADDHGFQSTLNNRFINIAYPDHTNSKSRKVVPLDEAALIEALTKVGTVGIFAEDQYSIGLNIRNFDAQARKDLASAIFKAKVGDAPAKPVEKPIVFDTEANVLSIWFSSEGYEQYGKYFNAVYKRLFEETQARVNGSWANRVDELLSDPTTPSQTSLANPASQRLDSRYGNRLRPGYGEGLSPGKKVEAEPEALAAALRKAQAVVLVVDRKRWEHEYIVDDKRGIDAETSLRLARVLLAAIDKDPNVEGNRIETHPWRDVPDGAVHVFLSSEGYDQYGQYLPSLVQRLFERYDQDSYKNAVQRIEELLGAADQPAGSIQPQLAADDANAELQQAMPTADAEPMRADMDVLGGGPVPNLVRDFALTGSMGMAFNSVNLGKGYSPGPGGKTVEANEAEIEKALQTSEYLLVVVDRDKWFNERKQYLDATAREKLAQAIVRAFENDPNVTRNRVELFPIGEGRNALHLHFSQEGYDRYGRLLTQVLTKLSTEASNRLKSEENQKISELLSATKTSRTPSQRSSSENSFQRYGAGMGQGSIPSATPPSTANQYPSGVVGSTGWLQPDFNDLPTFNSPQGMQGSSYAPSFVPNQVTDDQQYRQLEAQAASLALRVKQAAGKPEEEDRLAEELRAVVKQAFERRLETQRQQLDQAEAKLKASREHLQKREEHAEQIITRRVEDLTGNNPFPWNDASPYQPAYGSPPNNSGPNFSVPSGYRDPQPTPYGSPQPTYAPPQSNSSPWNQSKPYAPSSLKSPPRNNSFSVPAKSKGQPTSSPNTFQSSGRQSGGTTESPSFNESSKSVTGFSRPIWNAGPEHSDIGGFLNPAPERSGNHPPMQTQLPVAAGGPAYGQRAKPALQPAAASTMKAASVSSPSPASSTSDSSPKPSEAGPALPPTVSTPAATTLPALPAQPTKTGKKQATKPEVEPVAASTIPAY</sequence>
<feature type="compositionally biased region" description="Pro residues" evidence="2">
    <location>
        <begin position="950"/>
        <end position="962"/>
    </location>
</feature>
<feature type="compositionally biased region" description="Polar residues" evidence="2">
    <location>
        <begin position="49"/>
        <end position="58"/>
    </location>
</feature>
<evidence type="ECO:0000256" key="1">
    <source>
        <dbReference type="SAM" id="Coils"/>
    </source>
</evidence>
<feature type="coiled-coil region" evidence="1">
    <location>
        <begin position="829"/>
        <end position="899"/>
    </location>
</feature>
<feature type="signal peptide" evidence="3">
    <location>
        <begin position="1"/>
        <end position="24"/>
    </location>
</feature>
<feature type="compositionally biased region" description="Polar residues" evidence="2">
    <location>
        <begin position="981"/>
        <end position="992"/>
    </location>
</feature>
<evidence type="ECO:0000256" key="2">
    <source>
        <dbReference type="SAM" id="MobiDB-lite"/>
    </source>
</evidence>
<dbReference type="Proteomes" id="UP000238322">
    <property type="component" value="Unassembled WGS sequence"/>
</dbReference>
<evidence type="ECO:0008006" key="6">
    <source>
        <dbReference type="Google" id="ProtNLM"/>
    </source>
</evidence>
<gene>
    <name evidence="4" type="ORF">C5Y83_04330</name>
</gene>
<keyword evidence="3" id="KW-0732">Signal</keyword>
<evidence type="ECO:0000313" key="4">
    <source>
        <dbReference type="EMBL" id="PQO37186.1"/>
    </source>
</evidence>
<feature type="compositionally biased region" description="Polar residues" evidence="2">
    <location>
        <begin position="999"/>
        <end position="1033"/>
    </location>
</feature>
<feature type="chain" id="PRO_5015398364" description="VWFA domain-containing protein" evidence="3">
    <location>
        <begin position="25"/>
        <end position="1165"/>
    </location>
</feature>
<dbReference type="AlphaFoldDB" id="A0A2S8FYB7"/>
<dbReference type="EMBL" id="PUHY01000005">
    <property type="protein sequence ID" value="PQO37186.1"/>
    <property type="molecule type" value="Genomic_DNA"/>
</dbReference>
<organism evidence="4 5">
    <name type="scientific">Blastopirellula marina</name>
    <dbReference type="NCBI Taxonomy" id="124"/>
    <lineage>
        <taxon>Bacteria</taxon>
        <taxon>Pseudomonadati</taxon>
        <taxon>Planctomycetota</taxon>
        <taxon>Planctomycetia</taxon>
        <taxon>Pirellulales</taxon>
        <taxon>Pirellulaceae</taxon>
        <taxon>Blastopirellula</taxon>
    </lineage>
</organism>
<feature type="compositionally biased region" description="Low complexity" evidence="2">
    <location>
        <begin position="1096"/>
        <end position="1142"/>
    </location>
</feature>
<keyword evidence="1" id="KW-0175">Coiled coil</keyword>
<dbReference type="OrthoDB" id="9943551at2"/>
<protein>
    <recommendedName>
        <fullName evidence="6">VWFA domain-containing protein</fullName>
    </recommendedName>
</protein>
<evidence type="ECO:0000256" key="3">
    <source>
        <dbReference type="SAM" id="SignalP"/>
    </source>
</evidence>
<feature type="region of interest" description="Disordered" evidence="2">
    <location>
        <begin position="29"/>
        <end position="81"/>
    </location>
</feature>
<feature type="compositionally biased region" description="Low complexity" evidence="2">
    <location>
        <begin position="963"/>
        <end position="976"/>
    </location>
</feature>
<feature type="region of interest" description="Disordered" evidence="2">
    <location>
        <begin position="724"/>
        <end position="783"/>
    </location>
</feature>
<comment type="caution">
    <text evidence="4">The sequence shown here is derived from an EMBL/GenBank/DDBJ whole genome shotgun (WGS) entry which is preliminary data.</text>
</comment>